<accession>A0A2T0WCR7</accession>
<evidence type="ECO:0000313" key="3">
    <source>
        <dbReference type="Proteomes" id="UP000238157"/>
    </source>
</evidence>
<dbReference type="EMBL" id="PVTR01000020">
    <property type="protein sequence ID" value="PRY84465.1"/>
    <property type="molecule type" value="Genomic_DNA"/>
</dbReference>
<sequence>MLIALLFFSIPAVCIGLLFLRDDNKKRKYVLNAFLILNAFVFMIPISMAFLFKGEGQSMWDENSGGGVFMWYYLILLPICAMVLFALAVLKIIFTVRSSR</sequence>
<reference evidence="2 3" key="1">
    <citation type="submission" date="2018-03" db="EMBL/GenBank/DDBJ databases">
        <title>Genomic Encyclopedia of Archaeal and Bacterial Type Strains, Phase II (KMG-II): from individual species to whole genera.</title>
        <authorList>
            <person name="Goeker M."/>
        </authorList>
    </citation>
    <scope>NUCLEOTIDE SEQUENCE [LARGE SCALE GENOMIC DNA]</scope>
    <source>
        <strain evidence="2 3">DSM 27929</strain>
    </source>
</reference>
<protein>
    <submittedName>
        <fullName evidence="2">Uncharacterized protein</fullName>
    </submittedName>
</protein>
<keyword evidence="1" id="KW-1133">Transmembrane helix</keyword>
<keyword evidence="3" id="KW-1185">Reference proteome</keyword>
<comment type="caution">
    <text evidence="2">The sequence shown here is derived from an EMBL/GenBank/DDBJ whole genome shotgun (WGS) entry which is preliminary data.</text>
</comment>
<name>A0A2T0WCR7_9BACT</name>
<gene>
    <name evidence="2" type="ORF">CLW00_12011</name>
</gene>
<evidence type="ECO:0000256" key="1">
    <source>
        <dbReference type="SAM" id="Phobius"/>
    </source>
</evidence>
<dbReference type="OrthoDB" id="906901at976"/>
<feature type="transmembrane region" description="Helical" evidence="1">
    <location>
        <begin position="71"/>
        <end position="94"/>
    </location>
</feature>
<feature type="transmembrane region" description="Helical" evidence="1">
    <location>
        <begin position="6"/>
        <end position="22"/>
    </location>
</feature>
<feature type="transmembrane region" description="Helical" evidence="1">
    <location>
        <begin position="29"/>
        <end position="51"/>
    </location>
</feature>
<proteinExistence type="predicted"/>
<keyword evidence="1" id="KW-0812">Transmembrane</keyword>
<dbReference type="Proteomes" id="UP000238157">
    <property type="component" value="Unassembled WGS sequence"/>
</dbReference>
<organism evidence="2 3">
    <name type="scientific">Mongoliibacter ruber</name>
    <dbReference type="NCBI Taxonomy" id="1750599"/>
    <lineage>
        <taxon>Bacteria</taxon>
        <taxon>Pseudomonadati</taxon>
        <taxon>Bacteroidota</taxon>
        <taxon>Cytophagia</taxon>
        <taxon>Cytophagales</taxon>
        <taxon>Cyclobacteriaceae</taxon>
        <taxon>Mongoliibacter</taxon>
    </lineage>
</organism>
<dbReference type="AlphaFoldDB" id="A0A2T0WCR7"/>
<keyword evidence="1" id="KW-0472">Membrane</keyword>
<dbReference type="RefSeq" id="WP_106135541.1">
    <property type="nucleotide sequence ID" value="NZ_PVTR01000020.1"/>
</dbReference>
<evidence type="ECO:0000313" key="2">
    <source>
        <dbReference type="EMBL" id="PRY84465.1"/>
    </source>
</evidence>